<comment type="caution">
    <text evidence="3">The sequence shown here is derived from an EMBL/GenBank/DDBJ whole genome shotgun (WGS) entry which is preliminary data.</text>
</comment>
<keyword evidence="2" id="KW-0472">Membrane</keyword>
<protein>
    <submittedName>
        <fullName evidence="3">Uncharacterized protein</fullName>
    </submittedName>
</protein>
<feature type="region of interest" description="Disordered" evidence="1">
    <location>
        <begin position="1"/>
        <end position="23"/>
    </location>
</feature>
<dbReference type="GeneID" id="73471961"/>
<reference evidence="3 4" key="1">
    <citation type="journal article" date="2021" name="DNA Res.">
        <title>Genome analysis of Candida subhashii reveals its hybrid nature and dual mitochondrial genome conformations.</title>
        <authorList>
            <person name="Mixao V."/>
            <person name="Hegedusova E."/>
            <person name="Saus E."/>
            <person name="Pryszcz L.P."/>
            <person name="Cillingova A."/>
            <person name="Nosek J."/>
            <person name="Gabaldon T."/>
        </authorList>
    </citation>
    <scope>NUCLEOTIDE SEQUENCE [LARGE SCALE GENOMIC DNA]</scope>
    <source>
        <strain evidence="3 4">CBS 10753</strain>
    </source>
</reference>
<name>A0A8J5UVZ6_9ASCO</name>
<gene>
    <name evidence="3" type="ORF">J8A68_005161</name>
</gene>
<organism evidence="3 4">
    <name type="scientific">[Candida] subhashii</name>
    <dbReference type="NCBI Taxonomy" id="561895"/>
    <lineage>
        <taxon>Eukaryota</taxon>
        <taxon>Fungi</taxon>
        <taxon>Dikarya</taxon>
        <taxon>Ascomycota</taxon>
        <taxon>Saccharomycotina</taxon>
        <taxon>Pichiomycetes</taxon>
        <taxon>Debaryomycetaceae</taxon>
        <taxon>Spathaspora</taxon>
    </lineage>
</organism>
<keyword evidence="4" id="KW-1185">Reference proteome</keyword>
<dbReference type="AlphaFoldDB" id="A0A8J5UVZ6"/>
<keyword evidence="2" id="KW-0812">Transmembrane</keyword>
<accession>A0A8J5UVZ6</accession>
<evidence type="ECO:0000256" key="1">
    <source>
        <dbReference type="SAM" id="MobiDB-lite"/>
    </source>
</evidence>
<feature type="compositionally biased region" description="Polar residues" evidence="1">
    <location>
        <begin position="1"/>
        <end position="22"/>
    </location>
</feature>
<dbReference type="EMBL" id="JAGSYN010000221">
    <property type="protein sequence ID" value="KAG7661369.1"/>
    <property type="molecule type" value="Genomic_DNA"/>
</dbReference>
<dbReference type="RefSeq" id="XP_049261602.1">
    <property type="nucleotide sequence ID" value="XM_049409196.1"/>
</dbReference>
<feature type="transmembrane region" description="Helical" evidence="2">
    <location>
        <begin position="390"/>
        <end position="417"/>
    </location>
</feature>
<evidence type="ECO:0000256" key="2">
    <source>
        <dbReference type="SAM" id="Phobius"/>
    </source>
</evidence>
<dbReference type="Proteomes" id="UP000694255">
    <property type="component" value="Unassembled WGS sequence"/>
</dbReference>
<proteinExistence type="predicted"/>
<keyword evidence="2" id="KW-1133">Transmembrane helix</keyword>
<evidence type="ECO:0000313" key="4">
    <source>
        <dbReference type="Proteomes" id="UP000694255"/>
    </source>
</evidence>
<sequence length="425" mass="48802">MSEYYPQSSGIRDNMNKSSYSTAEPPANLIQATHEYNATQNSSEVLIANIVNLRKKNDMAQIIESIREGINQAKLRLEKRLGNLSDIQRARLEEWALGRLDPKGRRKYKKFEEFVGVLRCLQNAVAFGVGEFHVKVEPFPREYIESVEFSQIKKRLISYMKQIHFDLCDNPFHIIFDSKDLSYELFSVKASVTKIYQVLRIFQSSIAPNDQVVVVDIPQLSDLQTSYSPESDLCFSYFVVKSSFIEMHIKNRDFDIKKFKIVTDRKSELSVEEVPPKEKATEEVLTHSSSRETLSSQESFSQITPLSELPSCEEHLLTSTGSSSTCSPHSNKIPIIGAIPRGFRSDLDLYSNNPQEDMSRHCFDCYPTWDAADTKQRRKLIFTKIVDGSIYFVEVLLVLLPSLFLARFVIYFIYWVLGKAFSELN</sequence>
<evidence type="ECO:0000313" key="3">
    <source>
        <dbReference type="EMBL" id="KAG7661369.1"/>
    </source>
</evidence>